<gene>
    <name evidence="2" type="ORF">E5676_scaffold1369G00050</name>
    <name evidence="1" type="ORF">E6C27_scaffold57G001580</name>
</gene>
<evidence type="ECO:0000313" key="1">
    <source>
        <dbReference type="EMBL" id="KAA0035086.1"/>
    </source>
</evidence>
<dbReference type="EMBL" id="SSTD01014912">
    <property type="protein sequence ID" value="TYK03594.1"/>
    <property type="molecule type" value="Genomic_DNA"/>
</dbReference>
<dbReference type="AntiFam" id="ANF00005">
    <property type="entry name" value="Antisense to 23S rRNA"/>
</dbReference>
<comment type="caution">
    <text evidence="2">The sequence shown here is derived from an EMBL/GenBank/DDBJ whole genome shotgun (WGS) entry which is preliminary data.</text>
</comment>
<dbReference type="AlphaFoldDB" id="A0A5D3BWZ1"/>
<dbReference type="Proteomes" id="UP000321947">
    <property type="component" value="Unassembled WGS sequence"/>
</dbReference>
<reference evidence="3 4" key="1">
    <citation type="submission" date="2019-08" db="EMBL/GenBank/DDBJ databases">
        <title>Draft genome sequences of two oriental melons (Cucumis melo L. var makuwa).</title>
        <authorList>
            <person name="Kwon S.-Y."/>
        </authorList>
    </citation>
    <scope>NUCLEOTIDE SEQUENCE [LARGE SCALE GENOMIC DNA]</scope>
    <source>
        <strain evidence="4">cv. Chang Bougi</strain>
        <strain evidence="3">cv. SW 3</strain>
        <tissue evidence="2">Leaf</tissue>
    </source>
</reference>
<organism evidence="2 4">
    <name type="scientific">Cucumis melo var. makuwa</name>
    <name type="common">Oriental melon</name>
    <dbReference type="NCBI Taxonomy" id="1194695"/>
    <lineage>
        <taxon>Eukaryota</taxon>
        <taxon>Viridiplantae</taxon>
        <taxon>Streptophyta</taxon>
        <taxon>Embryophyta</taxon>
        <taxon>Tracheophyta</taxon>
        <taxon>Spermatophyta</taxon>
        <taxon>Magnoliopsida</taxon>
        <taxon>eudicotyledons</taxon>
        <taxon>Gunneridae</taxon>
        <taxon>Pentapetalae</taxon>
        <taxon>rosids</taxon>
        <taxon>fabids</taxon>
        <taxon>Cucurbitales</taxon>
        <taxon>Cucurbitaceae</taxon>
        <taxon>Benincaseae</taxon>
        <taxon>Cucumis</taxon>
    </lineage>
</organism>
<name>A0A5D3BWZ1_CUCMM</name>
<dbReference type="Proteomes" id="UP000321393">
    <property type="component" value="Unassembled WGS sequence"/>
</dbReference>
<protein>
    <submittedName>
        <fullName evidence="2">Metallocarboxypeptidase inhibitor</fullName>
    </submittedName>
</protein>
<evidence type="ECO:0000313" key="4">
    <source>
        <dbReference type="Proteomes" id="UP000321947"/>
    </source>
</evidence>
<dbReference type="EMBL" id="SSTE01020204">
    <property type="protein sequence ID" value="KAA0035086.1"/>
    <property type="molecule type" value="Genomic_DNA"/>
</dbReference>
<dbReference type="OrthoDB" id="1701375at2759"/>
<evidence type="ECO:0000313" key="2">
    <source>
        <dbReference type="EMBL" id="TYK03594.1"/>
    </source>
</evidence>
<proteinExistence type="predicted"/>
<accession>A0A5D3BWZ1</accession>
<sequence length="119" mass="13676">MTVSTVLPEALGNQNRRALILGWAYYLNAFSSYLLRTWLPSLYHGQHNWYTRGALNALRLTLDMDRTVSRCSKPNSCTAFIGKQPNPWNILQTQVAKSRHPMRALEEDQPLIPRVTFIC</sequence>
<evidence type="ECO:0000313" key="3">
    <source>
        <dbReference type="Proteomes" id="UP000321393"/>
    </source>
</evidence>